<reference evidence="2" key="1">
    <citation type="submission" date="2012-08" db="EMBL/GenBank/DDBJ databases">
        <title>The Genome Sequence of Wuchereria bancrofti.</title>
        <authorList>
            <person name="Nutman T.B."/>
            <person name="Fink D.L."/>
            <person name="Russ C."/>
            <person name="Young S."/>
            <person name="Zeng Q."/>
            <person name="Koehrsen M."/>
            <person name="Alvarado L."/>
            <person name="Berlin A."/>
            <person name="Chapman S.B."/>
            <person name="Chen Z."/>
            <person name="Freedman E."/>
            <person name="Gellesch M."/>
            <person name="Goldberg J."/>
            <person name="Griggs A."/>
            <person name="Gujja S."/>
            <person name="Heilman E.R."/>
            <person name="Heiman D."/>
            <person name="Hepburn T."/>
            <person name="Howarth C."/>
            <person name="Jen D."/>
            <person name="Larson L."/>
            <person name="Lewis B."/>
            <person name="Mehta T."/>
            <person name="Park D."/>
            <person name="Pearson M."/>
            <person name="Roberts A."/>
            <person name="Saif S."/>
            <person name="Shea T."/>
            <person name="Shenoy N."/>
            <person name="Sisk P."/>
            <person name="Stolte C."/>
            <person name="Sykes S."/>
            <person name="Walk T."/>
            <person name="White J."/>
            <person name="Yandava C."/>
            <person name="Haas B."/>
            <person name="Henn M.R."/>
            <person name="Nusbaum C."/>
            <person name="Birren B."/>
        </authorList>
    </citation>
    <scope>NUCLEOTIDE SEQUENCE [LARGE SCALE GENOMIC DNA]</scope>
    <source>
        <strain evidence="2">NA</strain>
    </source>
</reference>
<evidence type="ECO:0000313" key="2">
    <source>
        <dbReference type="Proteomes" id="UP000004810"/>
    </source>
</evidence>
<dbReference type="AlphaFoldDB" id="J9AN10"/>
<organism evidence="1 2">
    <name type="scientific">Wuchereria bancrofti</name>
    <dbReference type="NCBI Taxonomy" id="6293"/>
    <lineage>
        <taxon>Eukaryota</taxon>
        <taxon>Metazoa</taxon>
        <taxon>Ecdysozoa</taxon>
        <taxon>Nematoda</taxon>
        <taxon>Chromadorea</taxon>
        <taxon>Rhabditida</taxon>
        <taxon>Spirurina</taxon>
        <taxon>Spiruromorpha</taxon>
        <taxon>Filarioidea</taxon>
        <taxon>Onchocercidae</taxon>
        <taxon>Wuchereria</taxon>
    </lineage>
</organism>
<dbReference type="Proteomes" id="UP000004810">
    <property type="component" value="Unassembled WGS sequence"/>
</dbReference>
<evidence type="ECO:0000313" key="1">
    <source>
        <dbReference type="EMBL" id="EJW75665.1"/>
    </source>
</evidence>
<comment type="caution">
    <text evidence="1">The sequence shown here is derived from an EMBL/GenBank/DDBJ whole genome shotgun (WGS) entry which is preliminary data.</text>
</comment>
<sequence length="104" mass="11618">DFRKSIFNKSISENEKKKKVGTSSLFILSCRLSSTTLGEVTEMLKLTCENIISQSVMNTVKGFCVLPNGFYNLVNSIDLISSTLTDNLDQLTKRIRDRPANILA</sequence>
<protein>
    <submittedName>
        <fullName evidence="1">Uncharacterized protein</fullName>
    </submittedName>
</protein>
<feature type="non-terminal residue" evidence="1">
    <location>
        <position position="1"/>
    </location>
</feature>
<proteinExistence type="predicted"/>
<gene>
    <name evidence="1" type="ORF">WUBG_13426</name>
</gene>
<accession>J9AN10</accession>
<name>J9AN10_WUCBA</name>
<dbReference type="EMBL" id="ADBV01010222">
    <property type="protein sequence ID" value="EJW75665.1"/>
    <property type="molecule type" value="Genomic_DNA"/>
</dbReference>